<dbReference type="CDD" id="cd06157">
    <property type="entry name" value="NR_LBD"/>
    <property type="match status" value="1"/>
</dbReference>
<evidence type="ECO:0000256" key="8">
    <source>
        <dbReference type="ARBA" id="ARBA00023163"/>
    </source>
</evidence>
<evidence type="ECO:0000313" key="16">
    <source>
        <dbReference type="WormBase" id="CBG05753a"/>
    </source>
</evidence>
<dbReference type="Pfam" id="PF00105">
    <property type="entry name" value="zf-C4"/>
    <property type="match status" value="1"/>
</dbReference>
<keyword evidence="15" id="KW-1185">Reference proteome</keyword>
<keyword evidence="7" id="KW-0238">DNA-binding</keyword>
<evidence type="ECO:0000256" key="5">
    <source>
        <dbReference type="ARBA" id="ARBA00022833"/>
    </source>
</evidence>
<dbReference type="InterPro" id="IPR049636">
    <property type="entry name" value="HNF4-like_DBD"/>
</dbReference>
<gene>
    <name evidence="16" type="primary">nhr-105</name>
    <name evidence="14" type="synonym">Cbr-nhr-105</name>
    <name evidence="16" type="ORF">CBG05753</name>
    <name evidence="14" type="ORF">CBG_05753</name>
</gene>
<evidence type="ECO:0000313" key="14">
    <source>
        <dbReference type="EMBL" id="CAP26563.2"/>
    </source>
</evidence>
<dbReference type="FunCoup" id="A8X1Q3">
    <property type="interactions" value="1363"/>
</dbReference>
<evidence type="ECO:0000256" key="2">
    <source>
        <dbReference type="ARBA" id="ARBA00005993"/>
    </source>
</evidence>
<dbReference type="SUPFAM" id="SSF48508">
    <property type="entry name" value="Nuclear receptor ligand-binding domain"/>
    <property type="match status" value="1"/>
</dbReference>
<dbReference type="Proteomes" id="UP000008549">
    <property type="component" value="Unassembled WGS sequence"/>
</dbReference>
<dbReference type="STRING" id="6238.A8X1Q3"/>
<dbReference type="GO" id="GO:0005634">
    <property type="term" value="C:nucleus"/>
    <property type="evidence" value="ECO:0007669"/>
    <property type="project" value="UniProtKB-SubCell"/>
</dbReference>
<dbReference type="InterPro" id="IPR001628">
    <property type="entry name" value="Znf_hrmn_rcpt"/>
</dbReference>
<evidence type="ECO:0000256" key="9">
    <source>
        <dbReference type="ARBA" id="ARBA00023170"/>
    </source>
</evidence>
<keyword evidence="3" id="KW-0479">Metal-binding</keyword>
<dbReference type="FunFam" id="3.30.50.10:FF:000030">
    <property type="entry name" value="Nuclear Hormone Receptor family"/>
    <property type="match status" value="1"/>
</dbReference>
<dbReference type="CDD" id="cd06960">
    <property type="entry name" value="NR_DBD_HNF4A"/>
    <property type="match status" value="1"/>
</dbReference>
<dbReference type="GO" id="GO:0008270">
    <property type="term" value="F:zinc ion binding"/>
    <property type="evidence" value="ECO:0007669"/>
    <property type="project" value="UniProtKB-KW"/>
</dbReference>
<dbReference type="InParanoid" id="A8X1Q3"/>
<keyword evidence="10" id="KW-0539">Nucleus</keyword>
<feature type="domain" description="Nuclear receptor" evidence="12">
    <location>
        <begin position="33"/>
        <end position="111"/>
    </location>
</feature>
<dbReference type="SMART" id="SM00399">
    <property type="entry name" value="ZnF_C4"/>
    <property type="match status" value="1"/>
</dbReference>
<evidence type="ECO:0000256" key="10">
    <source>
        <dbReference type="ARBA" id="ARBA00023242"/>
    </source>
</evidence>
<feature type="domain" description="NR LBD" evidence="13">
    <location>
        <begin position="194"/>
        <end position="457"/>
    </location>
</feature>
<dbReference type="PRINTS" id="PR00047">
    <property type="entry name" value="STROIDFINGER"/>
</dbReference>
<dbReference type="EMBL" id="HE600909">
    <property type="protein sequence ID" value="CAP26563.2"/>
    <property type="molecule type" value="Genomic_DNA"/>
</dbReference>
<dbReference type="GO" id="GO:0000978">
    <property type="term" value="F:RNA polymerase II cis-regulatory region sequence-specific DNA binding"/>
    <property type="evidence" value="ECO:0007669"/>
    <property type="project" value="InterPro"/>
</dbReference>
<keyword evidence="8" id="KW-0804">Transcription</keyword>
<dbReference type="HOGENOM" id="CLU_007368_3_3_1"/>
<name>A8X1Q3_CAEBR</name>
<organism evidence="14 15">
    <name type="scientific">Caenorhabditis briggsae</name>
    <dbReference type="NCBI Taxonomy" id="6238"/>
    <lineage>
        <taxon>Eukaryota</taxon>
        <taxon>Metazoa</taxon>
        <taxon>Ecdysozoa</taxon>
        <taxon>Nematoda</taxon>
        <taxon>Chromadorea</taxon>
        <taxon>Rhabditida</taxon>
        <taxon>Rhabditina</taxon>
        <taxon>Rhabditomorpha</taxon>
        <taxon>Rhabditoidea</taxon>
        <taxon>Rhabditidae</taxon>
        <taxon>Peloderinae</taxon>
        <taxon>Caenorhabditis</taxon>
    </lineage>
</organism>
<dbReference type="PROSITE" id="PS51843">
    <property type="entry name" value="NR_LBD"/>
    <property type="match status" value="1"/>
</dbReference>
<evidence type="ECO:0000256" key="6">
    <source>
        <dbReference type="ARBA" id="ARBA00023015"/>
    </source>
</evidence>
<dbReference type="PROSITE" id="PS51030">
    <property type="entry name" value="NUCLEAR_REC_DBD_2"/>
    <property type="match status" value="1"/>
</dbReference>
<dbReference type="SMART" id="SM00430">
    <property type="entry name" value="HOLI"/>
    <property type="match status" value="1"/>
</dbReference>
<dbReference type="InterPro" id="IPR035500">
    <property type="entry name" value="NHR-like_dom_sf"/>
</dbReference>
<keyword evidence="9" id="KW-0675">Receptor</keyword>
<evidence type="ECO:0000256" key="7">
    <source>
        <dbReference type="ARBA" id="ARBA00023125"/>
    </source>
</evidence>
<reference evidence="14 15" key="2">
    <citation type="journal article" date="2011" name="PLoS Genet.">
        <title>Caenorhabditis briggsae recombinant inbred line genotypes reveal inter-strain incompatibility and the evolution of recombination.</title>
        <authorList>
            <person name="Ross J.A."/>
            <person name="Koboldt D.C."/>
            <person name="Staisch J.E."/>
            <person name="Chamberlin H.M."/>
            <person name="Gupta B.P."/>
            <person name="Miller R.D."/>
            <person name="Baird S.E."/>
            <person name="Haag E.S."/>
        </authorList>
    </citation>
    <scope>NUCLEOTIDE SEQUENCE [LARGE SCALE GENOMIC DNA]</scope>
    <source>
        <strain evidence="14 15">AF16</strain>
    </source>
</reference>
<accession>A8X1Q3</accession>
<evidence type="ECO:0000256" key="4">
    <source>
        <dbReference type="ARBA" id="ARBA00022771"/>
    </source>
</evidence>
<dbReference type="GO" id="GO:0003700">
    <property type="term" value="F:DNA-binding transcription factor activity"/>
    <property type="evidence" value="ECO:0007669"/>
    <property type="project" value="InterPro"/>
</dbReference>
<comment type="similarity">
    <text evidence="2">Belongs to the nuclear hormone receptor family.</text>
</comment>
<dbReference type="PANTHER" id="PTHR46587:SF6">
    <property type="entry name" value="NUCLEAR HORMONE RECEPTOR FAMILY"/>
    <property type="match status" value="1"/>
</dbReference>
<proteinExistence type="inferred from homology"/>
<dbReference type="InterPro" id="IPR013088">
    <property type="entry name" value="Znf_NHR/GATA"/>
</dbReference>
<dbReference type="Gene3D" id="1.10.565.10">
    <property type="entry name" value="Retinoid X Receptor"/>
    <property type="match status" value="1"/>
</dbReference>
<dbReference type="PANTHER" id="PTHR46587">
    <property type="entry name" value="NUCLEAR HORMONE RECEPTOR FAMILY"/>
    <property type="match status" value="1"/>
</dbReference>
<feature type="region of interest" description="Disordered" evidence="11">
    <location>
        <begin position="1"/>
        <end position="30"/>
    </location>
</feature>
<dbReference type="SUPFAM" id="SSF57716">
    <property type="entry name" value="Glucocorticoid receptor-like (DNA-binding domain)"/>
    <property type="match status" value="1"/>
</dbReference>
<dbReference type="eggNOG" id="KOG3575">
    <property type="taxonomic scope" value="Eukaryota"/>
</dbReference>
<evidence type="ECO:0000256" key="3">
    <source>
        <dbReference type="ARBA" id="ARBA00022723"/>
    </source>
</evidence>
<comment type="subcellular location">
    <subcellularLocation>
        <location evidence="1">Nucleus</location>
    </subcellularLocation>
</comment>
<evidence type="ECO:0000259" key="12">
    <source>
        <dbReference type="PROSITE" id="PS51030"/>
    </source>
</evidence>
<reference evidence="14 15" key="1">
    <citation type="journal article" date="2003" name="PLoS Biol.">
        <title>The genome sequence of Caenorhabditis briggsae: a platform for comparative genomics.</title>
        <authorList>
            <person name="Stein L.D."/>
            <person name="Bao Z."/>
            <person name="Blasiar D."/>
            <person name="Blumenthal T."/>
            <person name="Brent M.R."/>
            <person name="Chen N."/>
            <person name="Chinwalla A."/>
            <person name="Clarke L."/>
            <person name="Clee C."/>
            <person name="Coghlan A."/>
            <person name="Coulson A."/>
            <person name="D'Eustachio P."/>
            <person name="Fitch D.H."/>
            <person name="Fulton L.A."/>
            <person name="Fulton R.E."/>
            <person name="Griffiths-Jones S."/>
            <person name="Harris T.W."/>
            <person name="Hillier L.W."/>
            <person name="Kamath R."/>
            <person name="Kuwabara P.E."/>
            <person name="Mardis E.R."/>
            <person name="Marra M.A."/>
            <person name="Miner T.L."/>
            <person name="Minx P."/>
            <person name="Mullikin J.C."/>
            <person name="Plumb R.W."/>
            <person name="Rogers J."/>
            <person name="Schein J.E."/>
            <person name="Sohrmann M."/>
            <person name="Spieth J."/>
            <person name="Stajich J.E."/>
            <person name="Wei C."/>
            <person name="Willey D."/>
            <person name="Wilson R.K."/>
            <person name="Durbin R."/>
            <person name="Waterston R.H."/>
        </authorList>
    </citation>
    <scope>NUCLEOTIDE SEQUENCE [LARGE SCALE GENOMIC DNA]</scope>
    <source>
        <strain evidence="14 15">AF16</strain>
    </source>
</reference>
<evidence type="ECO:0000256" key="1">
    <source>
        <dbReference type="ARBA" id="ARBA00004123"/>
    </source>
</evidence>
<dbReference type="InterPro" id="IPR000536">
    <property type="entry name" value="Nucl_hrmn_rcpt_lig-bd"/>
</dbReference>
<dbReference type="Pfam" id="PF00104">
    <property type="entry name" value="Hormone_recep"/>
    <property type="match status" value="1"/>
</dbReference>
<keyword evidence="6" id="KW-0805">Transcription regulation</keyword>
<dbReference type="PRINTS" id="PR00398">
    <property type="entry name" value="STRDHORMONER"/>
</dbReference>
<evidence type="ECO:0000313" key="15">
    <source>
        <dbReference type="Proteomes" id="UP000008549"/>
    </source>
</evidence>
<dbReference type="InterPro" id="IPR001723">
    <property type="entry name" value="Nuclear_hrmn_rcpt"/>
</dbReference>
<sequence>MTYLDPMDTSIPEFPMHEDEEAGPSMKSNEEEGPSCLVCGRIANTGHHYGVTACLGCKTFFRRVVLQKNSPKCKYKNQCKLEKTENAKRLCRSCRYQKCLNVGMTEDALHPCRDVIGRRARQPSSDSSPISSPPSISPQLSGYYHPPFLTPVSDSQKELRVTIPLCFPLVCTLQICKMMSLCEGDYELLQTITDTDTDIRTRTAHILGEPLNEEGHQIHFYSPPPDYSNVSVNHGIGPSLKVDIILLKEWVSRIPGYPELSERFQEHLMSRFCLRYTVIEHGLFTAQMPYHKNVWFLSDRTCLVSEFEDLPKEIKCHLTSKVIKEQKLLAPFTEMLIHDVADPLRKLKPDSVEIASVKTLMLLKPTCLKVVEGDYLATQNDLKIINEVRNRVLSGLFSHYVKKGLDPEALPIRISEILELTGGVETCANRALEEMHLLRVFNLSAFDQYSEGVIFGLWRDY</sequence>
<dbReference type="WormBase" id="CBG05753a">
    <property type="protein sequence ID" value="CBP45051"/>
    <property type="gene ID" value="WBGene00028144"/>
    <property type="gene designation" value="Cbr-nhr-105"/>
</dbReference>
<dbReference type="Gene3D" id="3.30.50.10">
    <property type="entry name" value="Erythroid Transcription Factor GATA-1, subunit A"/>
    <property type="match status" value="1"/>
</dbReference>
<evidence type="ECO:0000259" key="13">
    <source>
        <dbReference type="PROSITE" id="PS51843"/>
    </source>
</evidence>
<evidence type="ECO:0000256" key="11">
    <source>
        <dbReference type="SAM" id="MobiDB-lite"/>
    </source>
</evidence>
<keyword evidence="4" id="KW-0863">Zinc-finger</keyword>
<protein>
    <submittedName>
        <fullName evidence="14">Protein CBR-NHR-105</fullName>
    </submittedName>
</protein>
<dbReference type="AlphaFoldDB" id="A8X1Q3"/>
<keyword evidence="5" id="KW-0862">Zinc</keyword>
<dbReference type="OMA" id="CLVSEFE"/>